<dbReference type="EMBL" id="CAJFCV020000005">
    <property type="protein sequence ID" value="CAG9125380.1"/>
    <property type="molecule type" value="Genomic_DNA"/>
</dbReference>
<dbReference type="Proteomes" id="UP000582659">
    <property type="component" value="Unassembled WGS sequence"/>
</dbReference>
<dbReference type="Proteomes" id="UP000659654">
    <property type="component" value="Unassembled WGS sequence"/>
</dbReference>
<dbReference type="InterPro" id="IPR056557">
    <property type="entry name" value="NELF-A_N"/>
</dbReference>
<feature type="domain" description="HDAg" evidence="2">
    <location>
        <begin position="93"/>
        <end position="264"/>
    </location>
</feature>
<evidence type="ECO:0000259" key="2">
    <source>
        <dbReference type="PROSITE" id="PS51838"/>
    </source>
</evidence>
<dbReference type="EMBL" id="CAJFDI010000005">
    <property type="protein sequence ID" value="CAD5232654.1"/>
    <property type="molecule type" value="Genomic_DNA"/>
</dbReference>
<evidence type="ECO:0000313" key="4">
    <source>
        <dbReference type="EMBL" id="CAG9125380.1"/>
    </source>
</evidence>
<feature type="compositionally biased region" description="Basic and acidic residues" evidence="1">
    <location>
        <begin position="286"/>
        <end position="295"/>
    </location>
</feature>
<evidence type="ECO:0000313" key="7">
    <source>
        <dbReference type="WBParaSite" id="BXY_0205500.1"/>
    </source>
</evidence>
<dbReference type="PROSITE" id="PS51838">
    <property type="entry name" value="HDAG"/>
    <property type="match status" value="1"/>
</dbReference>
<dbReference type="WBParaSite" id="BXY_0205500.1">
    <property type="protein sequence ID" value="BXY_0205500.1"/>
    <property type="gene ID" value="BXY_0205500"/>
</dbReference>
<gene>
    <name evidence="3" type="ORF">BXYJ_LOCUS12745</name>
</gene>
<keyword evidence="6" id="KW-1185">Reference proteome</keyword>
<accession>A0A1I7RMW9</accession>
<dbReference type="Pfam" id="PF23553">
    <property type="entry name" value="NELF-A_N"/>
    <property type="match status" value="1"/>
</dbReference>
<feature type="compositionally biased region" description="Low complexity" evidence="1">
    <location>
        <begin position="388"/>
        <end position="401"/>
    </location>
</feature>
<dbReference type="InterPro" id="IPR037517">
    <property type="entry name" value="HDAG_dom"/>
</dbReference>
<feature type="region of interest" description="Disordered" evidence="1">
    <location>
        <begin position="263"/>
        <end position="417"/>
    </location>
</feature>
<protein>
    <submittedName>
        <fullName evidence="3">(pine wood nematode) hypothetical protein</fullName>
    </submittedName>
    <submittedName>
        <fullName evidence="7">HDAg domain-containing protein</fullName>
    </submittedName>
</protein>
<evidence type="ECO:0000313" key="5">
    <source>
        <dbReference type="Proteomes" id="UP000095284"/>
    </source>
</evidence>
<evidence type="ECO:0000313" key="3">
    <source>
        <dbReference type="EMBL" id="CAD5232654.1"/>
    </source>
</evidence>
<feature type="compositionally biased region" description="Basic and acidic residues" evidence="1">
    <location>
        <begin position="303"/>
        <end position="318"/>
    </location>
</feature>
<dbReference type="SMR" id="A0A1I7RMW9"/>
<feature type="compositionally biased region" description="Pro residues" evidence="1">
    <location>
        <begin position="321"/>
        <end position="332"/>
    </location>
</feature>
<organism evidence="5 7">
    <name type="scientific">Bursaphelenchus xylophilus</name>
    <name type="common">Pinewood nematode worm</name>
    <name type="synonym">Aphelenchoides xylophilus</name>
    <dbReference type="NCBI Taxonomy" id="6326"/>
    <lineage>
        <taxon>Eukaryota</taxon>
        <taxon>Metazoa</taxon>
        <taxon>Ecdysozoa</taxon>
        <taxon>Nematoda</taxon>
        <taxon>Chromadorea</taxon>
        <taxon>Rhabditida</taxon>
        <taxon>Tylenchina</taxon>
        <taxon>Tylenchomorpha</taxon>
        <taxon>Aphelenchoidea</taxon>
        <taxon>Aphelenchoididae</taxon>
        <taxon>Bursaphelenchus</taxon>
    </lineage>
</organism>
<reference evidence="7" key="1">
    <citation type="submission" date="2016-11" db="UniProtKB">
        <authorList>
            <consortium name="WormBaseParasite"/>
        </authorList>
    </citation>
    <scope>IDENTIFICATION</scope>
</reference>
<proteinExistence type="predicted"/>
<dbReference type="eggNOG" id="ENOG502RFB0">
    <property type="taxonomic scope" value="Eukaryota"/>
</dbReference>
<dbReference type="AlphaFoldDB" id="A0A1I7RMW9"/>
<evidence type="ECO:0000256" key="1">
    <source>
        <dbReference type="SAM" id="MobiDB-lite"/>
    </source>
</evidence>
<name>A0A1I7RMW9_BURXY</name>
<dbReference type="Proteomes" id="UP000095284">
    <property type="component" value="Unplaced"/>
</dbReference>
<evidence type="ECO:0000313" key="6">
    <source>
        <dbReference type="Proteomes" id="UP000659654"/>
    </source>
</evidence>
<dbReference type="OrthoDB" id="2135488at2759"/>
<sequence length="417" mass="47020">MTHPAANLKGMDLVKWLDTKLGDTQAHWCSRQAAGVLSKELLTELATCFSALEMHVKLKLIQSIPHLSPKLLDNWREPLENLLHIAQNDSSEWVKVMAELYSQFPSKRYLKSSTMNPNDNFSQTVSHLSQSLAALVPTLTRKVVPEDFIIATPQTTKMMYGYTEDEPKQHFKLRRPSKAQALLEDALKTAESLNDPNSHKKAPVTSYVSSLPIRMRNNQRRMDVSMPMKGIKSANPSKISGGFTNEPKKFQRNLTKREGGAMLLDISDLPQPHLKKRRGPAIIEPKAIKPDEPKEPKKRGRKSKAEKEAEQRAAEEAKNPLPSPSEPAPQPEQQPENEEESPQPSAPNFQGFPNNFFDSGYQMPFSPFFQQNSVFPYQPQQPVPPQIDIPQQSMNFSNFNPNPSPSFPEGFFGNDIQ</sequence>
<reference evidence="4" key="2">
    <citation type="submission" date="2020-08" db="EMBL/GenBank/DDBJ databases">
        <authorList>
            <person name="Kikuchi T."/>
        </authorList>
    </citation>
    <scope>NUCLEOTIDE SEQUENCE</scope>
    <source>
        <strain evidence="3">Ka4C1</strain>
    </source>
</reference>